<organism evidence="1">
    <name type="scientific">Arundo donax</name>
    <name type="common">Giant reed</name>
    <name type="synonym">Donax arundinaceus</name>
    <dbReference type="NCBI Taxonomy" id="35708"/>
    <lineage>
        <taxon>Eukaryota</taxon>
        <taxon>Viridiplantae</taxon>
        <taxon>Streptophyta</taxon>
        <taxon>Embryophyta</taxon>
        <taxon>Tracheophyta</taxon>
        <taxon>Spermatophyta</taxon>
        <taxon>Magnoliopsida</taxon>
        <taxon>Liliopsida</taxon>
        <taxon>Poales</taxon>
        <taxon>Poaceae</taxon>
        <taxon>PACMAD clade</taxon>
        <taxon>Arundinoideae</taxon>
        <taxon>Arundineae</taxon>
        <taxon>Arundo</taxon>
    </lineage>
</organism>
<evidence type="ECO:0000313" key="1">
    <source>
        <dbReference type="EMBL" id="JAD61562.1"/>
    </source>
</evidence>
<reference evidence="1" key="2">
    <citation type="journal article" date="2015" name="Data Brief">
        <title>Shoot transcriptome of the giant reed, Arundo donax.</title>
        <authorList>
            <person name="Barrero R.A."/>
            <person name="Guerrero F.D."/>
            <person name="Moolhuijzen P."/>
            <person name="Goolsby J.A."/>
            <person name="Tidwell J."/>
            <person name="Bellgard S.E."/>
            <person name="Bellgard M.I."/>
        </authorList>
    </citation>
    <scope>NUCLEOTIDE SEQUENCE</scope>
    <source>
        <tissue evidence="1">Shoot tissue taken approximately 20 cm above the soil surface</tissue>
    </source>
</reference>
<reference evidence="1" key="1">
    <citation type="submission" date="2014-09" db="EMBL/GenBank/DDBJ databases">
        <authorList>
            <person name="Magalhaes I.L.F."/>
            <person name="Oliveira U."/>
            <person name="Santos F.R."/>
            <person name="Vidigal T.H.D.A."/>
            <person name="Brescovit A.D."/>
            <person name="Santos A.J."/>
        </authorList>
    </citation>
    <scope>NUCLEOTIDE SEQUENCE</scope>
    <source>
        <tissue evidence="1">Shoot tissue taken approximately 20 cm above the soil surface</tissue>
    </source>
</reference>
<name>A0A0A9BQL7_ARUDO</name>
<proteinExistence type="predicted"/>
<sequence length="31" mass="3675">MGPSGRMPVKIELEERERLRLVEKFGESYTH</sequence>
<protein>
    <submittedName>
        <fullName evidence="1">Uncharacterized protein</fullName>
    </submittedName>
</protein>
<dbReference type="AlphaFoldDB" id="A0A0A9BQL7"/>
<dbReference type="EMBL" id="GBRH01236333">
    <property type="protein sequence ID" value="JAD61562.1"/>
    <property type="molecule type" value="Transcribed_RNA"/>
</dbReference>
<accession>A0A0A9BQL7</accession>